<gene>
    <name evidence="1" type="ORF">CHR55_33915</name>
</gene>
<name>A0A2A5IVQ2_RHOSG</name>
<protein>
    <recommendedName>
        <fullName evidence="3">Transposase</fullName>
    </recommendedName>
</protein>
<comment type="caution">
    <text evidence="1">The sequence shown here is derived from an EMBL/GenBank/DDBJ whole genome shotgun (WGS) entry which is preliminary data.</text>
</comment>
<evidence type="ECO:0000313" key="1">
    <source>
        <dbReference type="EMBL" id="PCK21415.1"/>
    </source>
</evidence>
<reference evidence="1 2" key="1">
    <citation type="submission" date="2017-07" db="EMBL/GenBank/DDBJ databases">
        <title>Draft sequence of Rhodococcus enclensis 23b-28.</title>
        <authorList>
            <person name="Besaury L."/>
            <person name="Sancelme M."/>
            <person name="Amato P."/>
            <person name="Lallement A."/>
            <person name="Delort A.-M."/>
        </authorList>
    </citation>
    <scope>NUCLEOTIDE SEQUENCE [LARGE SCALE GENOMIC DNA]</scope>
    <source>
        <strain evidence="1 2">23b-28</strain>
    </source>
</reference>
<dbReference type="AlphaFoldDB" id="A0A2A5IVQ2"/>
<evidence type="ECO:0008006" key="3">
    <source>
        <dbReference type="Google" id="ProtNLM"/>
    </source>
</evidence>
<sequence>MTDLSPLGRAHLLKNAQIYGDEVLVDILDALEAALKERDMLLDFVNRSVTEPDPKPAPCVLR</sequence>
<dbReference type="EMBL" id="NOVD01000109">
    <property type="protein sequence ID" value="PCK21415.1"/>
    <property type="molecule type" value="Genomic_DNA"/>
</dbReference>
<organism evidence="1 2">
    <name type="scientific">Rhodococcus qingshengii</name>
    <dbReference type="NCBI Taxonomy" id="334542"/>
    <lineage>
        <taxon>Bacteria</taxon>
        <taxon>Bacillati</taxon>
        <taxon>Actinomycetota</taxon>
        <taxon>Actinomycetes</taxon>
        <taxon>Mycobacteriales</taxon>
        <taxon>Nocardiaceae</taxon>
        <taxon>Rhodococcus</taxon>
        <taxon>Rhodococcus erythropolis group</taxon>
    </lineage>
</organism>
<dbReference type="Proteomes" id="UP000230886">
    <property type="component" value="Unassembled WGS sequence"/>
</dbReference>
<proteinExistence type="predicted"/>
<evidence type="ECO:0000313" key="2">
    <source>
        <dbReference type="Proteomes" id="UP000230886"/>
    </source>
</evidence>
<accession>A0A2A5IVQ2</accession>